<dbReference type="Pfam" id="PF07409">
    <property type="entry name" value="GP46"/>
    <property type="match status" value="1"/>
</dbReference>
<dbReference type="EMBL" id="JMIU01000001">
    <property type="protein sequence ID" value="KDN94847.1"/>
    <property type="molecule type" value="Genomic_DNA"/>
</dbReference>
<keyword evidence="2" id="KW-1185">Reference proteome</keyword>
<evidence type="ECO:0000313" key="2">
    <source>
        <dbReference type="Proteomes" id="UP000027341"/>
    </source>
</evidence>
<comment type="caution">
    <text evidence="1">The sequence shown here is derived from an EMBL/GenBank/DDBJ whole genome shotgun (WGS) entry which is preliminary data.</text>
</comment>
<organism evidence="1 2">
    <name type="scientific">Hydrogenovibrio marinus</name>
    <dbReference type="NCBI Taxonomy" id="28885"/>
    <lineage>
        <taxon>Bacteria</taxon>
        <taxon>Pseudomonadati</taxon>
        <taxon>Pseudomonadota</taxon>
        <taxon>Gammaproteobacteria</taxon>
        <taxon>Thiotrichales</taxon>
        <taxon>Piscirickettsiaceae</taxon>
        <taxon>Hydrogenovibrio</taxon>
    </lineage>
</organism>
<protein>
    <recommendedName>
        <fullName evidence="3">Phage protein GP46</fullName>
    </recommendedName>
</protein>
<dbReference type="Proteomes" id="UP000027341">
    <property type="component" value="Unassembled WGS sequence"/>
</dbReference>
<accession>A0A066ZMW2</accession>
<dbReference type="RefSeq" id="WP_029908364.1">
    <property type="nucleotide sequence ID" value="NZ_AP020335.1"/>
</dbReference>
<reference evidence="1 2" key="1">
    <citation type="submission" date="2014-04" db="EMBL/GenBank/DDBJ databases">
        <title>Draft genome sequence of Hydrogenovibrio marinus MH-110, a model organism for aerobic H2 metabolism.</title>
        <authorList>
            <person name="Cha H.J."/>
            <person name="Jo B.H."/>
            <person name="Hwang B.H."/>
        </authorList>
    </citation>
    <scope>NUCLEOTIDE SEQUENCE [LARGE SCALE GENOMIC DNA]</scope>
    <source>
        <strain evidence="1 2">MH-110</strain>
    </source>
</reference>
<evidence type="ECO:0000313" key="1">
    <source>
        <dbReference type="EMBL" id="KDN94847.1"/>
    </source>
</evidence>
<sequence length="128" mass="14755">MSDNKFEFSALYEPLSTQIGLRHAILQSLLNFGKAHANDDLEPDKSKRGWWANEFLSGVDCRDWTLERSKQTDETKSKAIHYTKVALDWLITNDNAKAIDVTAYYDKDWLIRVITVTLKDGTKFEVKV</sequence>
<dbReference type="InterPro" id="IPR010877">
    <property type="entry name" value="Phage_Mu_Gp46"/>
</dbReference>
<name>A0A066ZMW2_HYDMR</name>
<dbReference type="AlphaFoldDB" id="A0A066ZMW2"/>
<gene>
    <name evidence="1" type="ORF">EI16_00595</name>
</gene>
<proteinExistence type="predicted"/>
<evidence type="ECO:0008006" key="3">
    <source>
        <dbReference type="Google" id="ProtNLM"/>
    </source>
</evidence>
<dbReference type="STRING" id="28885.EI16_00595"/>